<dbReference type="PANTHER" id="PTHR35841:SF1">
    <property type="entry name" value="PHOSPHONATES-BINDING PERIPLASMIC PROTEIN"/>
    <property type="match status" value="1"/>
</dbReference>
<evidence type="ECO:0000313" key="3">
    <source>
        <dbReference type="Proteomes" id="UP001595897"/>
    </source>
</evidence>
<dbReference type="PANTHER" id="PTHR35841">
    <property type="entry name" value="PHOSPHONATES-BINDING PERIPLASMIC PROTEIN"/>
    <property type="match status" value="1"/>
</dbReference>
<keyword evidence="1" id="KW-0812">Transmembrane</keyword>
<dbReference type="Pfam" id="PF12974">
    <property type="entry name" value="Phosphonate-bd"/>
    <property type="match status" value="1"/>
</dbReference>
<accession>A0ABV9LZD5</accession>
<feature type="transmembrane region" description="Helical" evidence="1">
    <location>
        <begin position="22"/>
        <end position="41"/>
    </location>
</feature>
<protein>
    <submittedName>
        <fullName evidence="2">Phosphate/phosphite/phosphonate ABC transporter substrate-binding protein</fullName>
    </submittedName>
</protein>
<keyword evidence="3" id="KW-1185">Reference proteome</keyword>
<comment type="caution">
    <text evidence="2">The sequence shown here is derived from an EMBL/GenBank/DDBJ whole genome shotgun (WGS) entry which is preliminary data.</text>
</comment>
<reference evidence="3" key="1">
    <citation type="journal article" date="2019" name="Int. J. Syst. Evol. Microbiol.">
        <title>The Global Catalogue of Microorganisms (GCM) 10K type strain sequencing project: providing services to taxonomists for standard genome sequencing and annotation.</title>
        <authorList>
            <consortium name="The Broad Institute Genomics Platform"/>
            <consortium name="The Broad Institute Genome Sequencing Center for Infectious Disease"/>
            <person name="Wu L."/>
            <person name="Ma J."/>
        </authorList>
    </citation>
    <scope>NUCLEOTIDE SEQUENCE [LARGE SCALE GENOMIC DNA]</scope>
    <source>
        <strain evidence="3">KACC 12507</strain>
    </source>
</reference>
<gene>
    <name evidence="2" type="ORF">ACFO4O_13640</name>
</gene>
<proteinExistence type="predicted"/>
<evidence type="ECO:0000256" key="1">
    <source>
        <dbReference type="SAM" id="Phobius"/>
    </source>
</evidence>
<dbReference type="Gene3D" id="3.40.190.10">
    <property type="entry name" value="Periplasmic binding protein-like II"/>
    <property type="match status" value="2"/>
</dbReference>
<organism evidence="2 3">
    <name type="scientific">Glaciecola siphonariae</name>
    <dbReference type="NCBI Taxonomy" id="521012"/>
    <lineage>
        <taxon>Bacteria</taxon>
        <taxon>Pseudomonadati</taxon>
        <taxon>Pseudomonadota</taxon>
        <taxon>Gammaproteobacteria</taxon>
        <taxon>Alteromonadales</taxon>
        <taxon>Alteromonadaceae</taxon>
        <taxon>Glaciecola</taxon>
    </lineage>
</organism>
<sequence length="300" mass="32422">MNTCTTCTDAVKGSAAVLFRSLRFSVLVLIAVSFSSTLLSAQETRSETKSMPQTLSFGVVPQQSAKKLAATWGPIIAQLSERTGIDIRFETAPNIPAFEARLANKAYDIAYMNPYHYVQFSASAGYKAIAKQIDKQIQGIIVVNADSSITSLEQLNGTKMAFPAPLAFAAALIPQASLRKQGIDFTPVYVKSHDSVYLNVSKGFFEAGGGIVRTLDASPVQVKDHIRVLWKSEGYTPHAVAVSSAMPADIVQIIMRELMLIQDAQLLGAIGFAKPFGPALDADWDMIRDLNIDASTQSSQ</sequence>
<keyword evidence="1" id="KW-1133">Transmembrane helix</keyword>
<dbReference type="SUPFAM" id="SSF53850">
    <property type="entry name" value="Periplasmic binding protein-like II"/>
    <property type="match status" value="1"/>
</dbReference>
<name>A0ABV9LZD5_9ALTE</name>
<evidence type="ECO:0000313" key="2">
    <source>
        <dbReference type="EMBL" id="MFC4701210.1"/>
    </source>
</evidence>
<keyword evidence="1" id="KW-0472">Membrane</keyword>
<dbReference type="EMBL" id="JBHSGU010000005">
    <property type="protein sequence ID" value="MFC4701210.1"/>
    <property type="molecule type" value="Genomic_DNA"/>
</dbReference>
<dbReference type="RefSeq" id="WP_382409430.1">
    <property type="nucleotide sequence ID" value="NZ_JBHSGU010000005.1"/>
</dbReference>
<dbReference type="Proteomes" id="UP001595897">
    <property type="component" value="Unassembled WGS sequence"/>
</dbReference>